<dbReference type="Proteomes" id="UP000518752">
    <property type="component" value="Unassembled WGS sequence"/>
</dbReference>
<evidence type="ECO:0000259" key="2">
    <source>
        <dbReference type="Pfam" id="PF20434"/>
    </source>
</evidence>
<comment type="caution">
    <text evidence="3">The sequence shown here is derived from an EMBL/GenBank/DDBJ whole genome shotgun (WGS) entry which is preliminary data.</text>
</comment>
<dbReference type="SUPFAM" id="SSF53474">
    <property type="entry name" value="alpha/beta-Hydrolases"/>
    <property type="match status" value="1"/>
</dbReference>
<evidence type="ECO:0000256" key="1">
    <source>
        <dbReference type="ARBA" id="ARBA00022801"/>
    </source>
</evidence>
<sequence length="340" mass="37441">MDRVAELKDTDIPTILYPTIGFFLPLLEEKKPLIQSITRKTFKYGATDRHKVKPLCKISLKVQGADGHSELPILKLDVYYPPESTVAPNGKYPVFFWVYGGGYRSGARTLPEPADLAYANVGAYYAHKGFITVIPDYRLLPEAKYPDPDIDVRDAIVWAFQNPHSLALGNNIAEVDTDSYFIMGHSAGAVTVSTVFLLSLLPVNIQSRFKGVICTSGAYIFKIEEGDAAGLTTFDPETAALFFGSLEKAQENTPLSLAKAFPKDKVVSLPPFLLVVSEKDPTSFLRASELMQGALESLTGKKVPNVVAKGHNHISINFALTTRQGEEWAEDVIQWMQGLL</sequence>
<evidence type="ECO:0000313" key="4">
    <source>
        <dbReference type="Proteomes" id="UP000518752"/>
    </source>
</evidence>
<dbReference type="InterPro" id="IPR049492">
    <property type="entry name" value="BD-FAE-like_dom"/>
</dbReference>
<organism evidence="3 4">
    <name type="scientific">Collybiopsis confluens</name>
    <dbReference type="NCBI Taxonomy" id="2823264"/>
    <lineage>
        <taxon>Eukaryota</taxon>
        <taxon>Fungi</taxon>
        <taxon>Dikarya</taxon>
        <taxon>Basidiomycota</taxon>
        <taxon>Agaricomycotina</taxon>
        <taxon>Agaricomycetes</taxon>
        <taxon>Agaricomycetidae</taxon>
        <taxon>Agaricales</taxon>
        <taxon>Marasmiineae</taxon>
        <taxon>Omphalotaceae</taxon>
        <taxon>Collybiopsis</taxon>
    </lineage>
</organism>
<keyword evidence="1" id="KW-0378">Hydrolase</keyword>
<reference evidence="3 4" key="1">
    <citation type="journal article" date="2020" name="ISME J.">
        <title>Uncovering the hidden diversity of litter-decomposition mechanisms in mushroom-forming fungi.</title>
        <authorList>
            <person name="Floudas D."/>
            <person name="Bentzer J."/>
            <person name="Ahren D."/>
            <person name="Johansson T."/>
            <person name="Persson P."/>
            <person name="Tunlid A."/>
        </authorList>
    </citation>
    <scope>NUCLEOTIDE SEQUENCE [LARGE SCALE GENOMIC DNA]</scope>
    <source>
        <strain evidence="3 4">CBS 406.79</strain>
    </source>
</reference>
<dbReference type="PANTHER" id="PTHR48081">
    <property type="entry name" value="AB HYDROLASE SUPERFAMILY PROTEIN C4A8.06C"/>
    <property type="match status" value="1"/>
</dbReference>
<dbReference type="GO" id="GO:0016787">
    <property type="term" value="F:hydrolase activity"/>
    <property type="evidence" value="ECO:0007669"/>
    <property type="project" value="UniProtKB-KW"/>
</dbReference>
<feature type="domain" description="BD-FAE-like" evidence="2">
    <location>
        <begin position="76"/>
        <end position="196"/>
    </location>
</feature>
<proteinExistence type="predicted"/>
<dbReference type="AlphaFoldDB" id="A0A8H5H953"/>
<dbReference type="Gene3D" id="3.40.50.1820">
    <property type="entry name" value="alpha/beta hydrolase"/>
    <property type="match status" value="1"/>
</dbReference>
<protein>
    <recommendedName>
        <fullName evidence="2">BD-FAE-like domain-containing protein</fullName>
    </recommendedName>
</protein>
<dbReference type="OrthoDB" id="433474at2759"/>
<dbReference type="InterPro" id="IPR050300">
    <property type="entry name" value="GDXG_lipolytic_enzyme"/>
</dbReference>
<dbReference type="InterPro" id="IPR029058">
    <property type="entry name" value="AB_hydrolase_fold"/>
</dbReference>
<keyword evidence="4" id="KW-1185">Reference proteome</keyword>
<dbReference type="PANTHER" id="PTHR48081:SF33">
    <property type="entry name" value="KYNURENINE FORMAMIDASE"/>
    <property type="match status" value="1"/>
</dbReference>
<dbReference type="Pfam" id="PF20434">
    <property type="entry name" value="BD-FAE"/>
    <property type="match status" value="1"/>
</dbReference>
<evidence type="ECO:0000313" key="3">
    <source>
        <dbReference type="EMBL" id="KAF5378941.1"/>
    </source>
</evidence>
<gene>
    <name evidence="3" type="ORF">D9757_008713</name>
</gene>
<name>A0A8H5H953_9AGAR</name>
<dbReference type="EMBL" id="JAACJN010000073">
    <property type="protein sequence ID" value="KAF5378941.1"/>
    <property type="molecule type" value="Genomic_DNA"/>
</dbReference>
<accession>A0A8H5H953</accession>